<dbReference type="InterPro" id="IPR002226">
    <property type="entry name" value="Catalase_haem_BS"/>
</dbReference>
<sequence length="482" mass="54521">MSAKDKAGDQLPEWKRNQAEPGKAVNSHGCPVATLTKSLTVGPRGPILLQDTNLVEHLASFDRERIPERVVHAKGAGAFGYFDVTHDISQYCKASVFERIGKRTPVAVRFSTVGGESGSADSVRDPRGFAMKFYTDDGNWDLVGNNTPIFFIRDPILFPSFIHTQKRNPETHLKDPNMFWDFITLRPETTHQTCFLFSDRGIPDGYRHMNGYGSHTFKLVNDQGNAVYCKFHLKTDQGIKNLPVEKAHKISADDPDYSIHDLYNAISDQKLPSWTMYIQVMSFEEAEKFRWNPFDLTKVWPQSQFPLIPVGKLVLDRNPKNYFAEVEQIAFSPANMVPGIEASPDKMLQGRLFAYTDTHRHRLGANFAQLPVNCPMSIRRTNYSRDGPQSHDVVNGGAPNYFPNSFNGPKETMEADTSSFNVTGDVQRYDSSDDDNFSQVDLFWSKVLQPDERKRLADNIAGHLRNAEGFIQDRAVKNFSQV</sequence>
<dbReference type="PROSITE" id="PS00437">
    <property type="entry name" value="CATALASE_1"/>
    <property type="match status" value="1"/>
</dbReference>
<dbReference type="GO" id="GO:0005777">
    <property type="term" value="C:peroxisome"/>
    <property type="evidence" value="ECO:0007669"/>
    <property type="project" value="TreeGrafter"/>
</dbReference>
<evidence type="ECO:0000256" key="6">
    <source>
        <dbReference type="ARBA" id="ARBA00023004"/>
    </source>
</evidence>
<dbReference type="InterPro" id="IPR018028">
    <property type="entry name" value="Catalase"/>
</dbReference>
<dbReference type="PANTHER" id="PTHR11465:SF9">
    <property type="entry name" value="CATALASE"/>
    <property type="match status" value="1"/>
</dbReference>
<gene>
    <name evidence="11" type="ORF">AFUS01_LOCUS31460</name>
</gene>
<dbReference type="EMBL" id="CAJVCH010500148">
    <property type="protein sequence ID" value="CAG7821104.1"/>
    <property type="molecule type" value="Genomic_DNA"/>
</dbReference>
<dbReference type="Proteomes" id="UP000708208">
    <property type="component" value="Unassembled WGS sequence"/>
</dbReference>
<dbReference type="PANTHER" id="PTHR11465">
    <property type="entry name" value="CATALASE"/>
    <property type="match status" value="1"/>
</dbReference>
<dbReference type="GO" id="GO:0042744">
    <property type="term" value="P:hydrogen peroxide catabolic process"/>
    <property type="evidence" value="ECO:0007669"/>
    <property type="project" value="UniProtKB-KW"/>
</dbReference>
<dbReference type="GO" id="GO:0005739">
    <property type="term" value="C:mitochondrion"/>
    <property type="evidence" value="ECO:0007669"/>
    <property type="project" value="TreeGrafter"/>
</dbReference>
<evidence type="ECO:0000259" key="10">
    <source>
        <dbReference type="SMART" id="SM01060"/>
    </source>
</evidence>
<protein>
    <recommendedName>
        <fullName evidence="10">Catalase core domain-containing protein</fullName>
    </recommendedName>
</protein>
<evidence type="ECO:0000256" key="3">
    <source>
        <dbReference type="ARBA" id="ARBA00022617"/>
    </source>
</evidence>
<evidence type="ECO:0000313" key="11">
    <source>
        <dbReference type="EMBL" id="CAG7821104.1"/>
    </source>
</evidence>
<evidence type="ECO:0000256" key="5">
    <source>
        <dbReference type="ARBA" id="ARBA00023002"/>
    </source>
</evidence>
<dbReference type="OrthoDB" id="6880011at2759"/>
<dbReference type="AlphaFoldDB" id="A0A8J2LEH1"/>
<feature type="domain" description="Catalase core" evidence="10">
    <location>
        <begin position="25"/>
        <end position="410"/>
    </location>
</feature>
<dbReference type="GO" id="GO:0020037">
    <property type="term" value="F:heme binding"/>
    <property type="evidence" value="ECO:0007669"/>
    <property type="project" value="InterPro"/>
</dbReference>
<keyword evidence="5" id="KW-0560">Oxidoreductase</keyword>
<dbReference type="InterPro" id="IPR010582">
    <property type="entry name" value="Catalase_immune_responsive"/>
</dbReference>
<dbReference type="InterPro" id="IPR024711">
    <property type="entry name" value="Catalase_clade1/3"/>
</dbReference>
<name>A0A8J2LEH1_9HEXA</name>
<dbReference type="PIRSF" id="PIRSF038928">
    <property type="entry name" value="Catalase_clade1-3"/>
    <property type="match status" value="1"/>
</dbReference>
<comment type="caution">
    <text evidence="11">The sequence shown here is derived from an EMBL/GenBank/DDBJ whole genome shotgun (WGS) entry which is preliminary data.</text>
</comment>
<evidence type="ECO:0000256" key="2">
    <source>
        <dbReference type="ARBA" id="ARBA00022559"/>
    </source>
</evidence>
<dbReference type="InterPro" id="IPR024708">
    <property type="entry name" value="Catalase_AS"/>
</dbReference>
<comment type="catalytic activity">
    <reaction evidence="8">
        <text>2 H2O2 = O2 + 2 H2O</text>
        <dbReference type="Rhea" id="RHEA:20309"/>
        <dbReference type="ChEBI" id="CHEBI:15377"/>
        <dbReference type="ChEBI" id="CHEBI:15379"/>
        <dbReference type="ChEBI" id="CHEBI:16240"/>
        <dbReference type="EC" id="1.11.1.6"/>
    </reaction>
</comment>
<keyword evidence="4" id="KW-0479">Metal-binding</keyword>
<dbReference type="InterPro" id="IPR040333">
    <property type="entry name" value="Catalase_3"/>
</dbReference>
<dbReference type="CDD" id="cd08156">
    <property type="entry name" value="catalase_clade_3"/>
    <property type="match status" value="1"/>
</dbReference>
<keyword evidence="7" id="KW-0376">Hydrogen peroxide</keyword>
<feature type="region of interest" description="Disordered" evidence="9">
    <location>
        <begin position="1"/>
        <end position="28"/>
    </location>
</feature>
<feature type="compositionally biased region" description="Basic and acidic residues" evidence="9">
    <location>
        <begin position="1"/>
        <end position="18"/>
    </location>
</feature>
<evidence type="ECO:0000256" key="1">
    <source>
        <dbReference type="ARBA" id="ARBA00005329"/>
    </source>
</evidence>
<dbReference type="PROSITE" id="PS51402">
    <property type="entry name" value="CATALASE_3"/>
    <property type="match status" value="1"/>
</dbReference>
<evidence type="ECO:0000256" key="4">
    <source>
        <dbReference type="ARBA" id="ARBA00022723"/>
    </source>
</evidence>
<keyword evidence="6" id="KW-0408">Iron</keyword>
<accession>A0A8J2LEH1</accession>
<dbReference type="InterPro" id="IPR011614">
    <property type="entry name" value="Catalase_core"/>
</dbReference>
<keyword evidence="3" id="KW-0349">Heme</keyword>
<organism evidence="11 12">
    <name type="scientific">Allacma fusca</name>
    <dbReference type="NCBI Taxonomy" id="39272"/>
    <lineage>
        <taxon>Eukaryota</taxon>
        <taxon>Metazoa</taxon>
        <taxon>Ecdysozoa</taxon>
        <taxon>Arthropoda</taxon>
        <taxon>Hexapoda</taxon>
        <taxon>Collembola</taxon>
        <taxon>Symphypleona</taxon>
        <taxon>Sminthuridae</taxon>
        <taxon>Allacma</taxon>
    </lineage>
</organism>
<evidence type="ECO:0000256" key="7">
    <source>
        <dbReference type="ARBA" id="ARBA00023324"/>
    </source>
</evidence>
<dbReference type="SMART" id="SM01060">
    <property type="entry name" value="Catalase"/>
    <property type="match status" value="1"/>
</dbReference>
<dbReference type="PROSITE" id="PS00438">
    <property type="entry name" value="CATALASE_2"/>
    <property type="match status" value="1"/>
</dbReference>
<dbReference type="FunFam" id="2.40.180.10:FF:000001">
    <property type="entry name" value="Catalase"/>
    <property type="match status" value="1"/>
</dbReference>
<keyword evidence="12" id="KW-1185">Reference proteome</keyword>
<proteinExistence type="inferred from homology"/>
<dbReference type="GO" id="GO:0004096">
    <property type="term" value="F:catalase activity"/>
    <property type="evidence" value="ECO:0007669"/>
    <property type="project" value="UniProtKB-EC"/>
</dbReference>
<comment type="similarity">
    <text evidence="1">Belongs to the catalase family.</text>
</comment>
<evidence type="ECO:0000256" key="8">
    <source>
        <dbReference type="ARBA" id="ARBA00049254"/>
    </source>
</evidence>
<dbReference type="Pfam" id="PF00199">
    <property type="entry name" value="Catalase"/>
    <property type="match status" value="1"/>
</dbReference>
<reference evidence="11" key="1">
    <citation type="submission" date="2021-06" db="EMBL/GenBank/DDBJ databases">
        <authorList>
            <person name="Hodson N. C."/>
            <person name="Mongue J. A."/>
            <person name="Jaron S. K."/>
        </authorList>
    </citation>
    <scope>NUCLEOTIDE SEQUENCE</scope>
</reference>
<dbReference type="GO" id="GO:0042542">
    <property type="term" value="P:response to hydrogen peroxide"/>
    <property type="evidence" value="ECO:0007669"/>
    <property type="project" value="TreeGrafter"/>
</dbReference>
<dbReference type="Pfam" id="PF06628">
    <property type="entry name" value="Catalase-rel"/>
    <property type="match status" value="1"/>
</dbReference>
<keyword evidence="2" id="KW-0575">Peroxidase</keyword>
<evidence type="ECO:0000256" key="9">
    <source>
        <dbReference type="SAM" id="MobiDB-lite"/>
    </source>
</evidence>
<dbReference type="GO" id="GO:0046872">
    <property type="term" value="F:metal ion binding"/>
    <property type="evidence" value="ECO:0007669"/>
    <property type="project" value="UniProtKB-KW"/>
</dbReference>
<evidence type="ECO:0000313" key="12">
    <source>
        <dbReference type="Proteomes" id="UP000708208"/>
    </source>
</evidence>